<evidence type="ECO:0000313" key="2">
    <source>
        <dbReference type="Proteomes" id="UP000800035"/>
    </source>
</evidence>
<gene>
    <name evidence="1" type="ORF">CC80DRAFT_140879</name>
</gene>
<name>A0A6A5TP71_9PLEO</name>
<dbReference type="AlphaFoldDB" id="A0A6A5TP71"/>
<reference evidence="1" key="1">
    <citation type="journal article" date="2020" name="Stud. Mycol.">
        <title>101 Dothideomycetes genomes: a test case for predicting lifestyles and emergence of pathogens.</title>
        <authorList>
            <person name="Haridas S."/>
            <person name="Albert R."/>
            <person name="Binder M."/>
            <person name="Bloem J."/>
            <person name="Labutti K."/>
            <person name="Salamov A."/>
            <person name="Andreopoulos B."/>
            <person name="Baker S."/>
            <person name="Barry K."/>
            <person name="Bills G."/>
            <person name="Bluhm B."/>
            <person name="Cannon C."/>
            <person name="Castanera R."/>
            <person name="Culley D."/>
            <person name="Daum C."/>
            <person name="Ezra D."/>
            <person name="Gonzalez J."/>
            <person name="Henrissat B."/>
            <person name="Kuo A."/>
            <person name="Liang C."/>
            <person name="Lipzen A."/>
            <person name="Lutzoni F."/>
            <person name="Magnuson J."/>
            <person name="Mondo S."/>
            <person name="Nolan M."/>
            <person name="Ohm R."/>
            <person name="Pangilinan J."/>
            <person name="Park H.-J."/>
            <person name="Ramirez L."/>
            <person name="Alfaro M."/>
            <person name="Sun H."/>
            <person name="Tritt A."/>
            <person name="Yoshinaga Y."/>
            <person name="Zwiers L.-H."/>
            <person name="Turgeon B."/>
            <person name="Goodwin S."/>
            <person name="Spatafora J."/>
            <person name="Crous P."/>
            <person name="Grigoriev I."/>
        </authorList>
    </citation>
    <scope>NUCLEOTIDE SEQUENCE</scope>
    <source>
        <strain evidence="1">CBS 675.92</strain>
    </source>
</reference>
<proteinExistence type="predicted"/>
<keyword evidence="2" id="KW-1185">Reference proteome</keyword>
<dbReference type="OrthoDB" id="1577640at2759"/>
<accession>A0A6A5TP71</accession>
<sequence>MAEAIGLAASILTLTSASFKVAQSLYNIADSIGMAGLEFRACAEEISGFSRLLERVHELLKLISGISPEDMSLLKDVFDIFHRVLKEFQWLQDTLAPLLVKYQDSPGKLRQLGLRICWTLSWKNLLHFYRDIVRAQHRNLDTALSIINLLSSKDRTPQFIKWVKHLTKSDFRANST</sequence>
<evidence type="ECO:0000313" key="1">
    <source>
        <dbReference type="EMBL" id="KAF1953519.1"/>
    </source>
</evidence>
<evidence type="ECO:0008006" key="3">
    <source>
        <dbReference type="Google" id="ProtNLM"/>
    </source>
</evidence>
<dbReference type="EMBL" id="ML977003">
    <property type="protein sequence ID" value="KAF1953519.1"/>
    <property type="molecule type" value="Genomic_DNA"/>
</dbReference>
<protein>
    <recommendedName>
        <fullName evidence="3">Fungal N-terminal domain-containing protein</fullName>
    </recommendedName>
</protein>
<organism evidence="1 2">
    <name type="scientific">Byssothecium circinans</name>
    <dbReference type="NCBI Taxonomy" id="147558"/>
    <lineage>
        <taxon>Eukaryota</taxon>
        <taxon>Fungi</taxon>
        <taxon>Dikarya</taxon>
        <taxon>Ascomycota</taxon>
        <taxon>Pezizomycotina</taxon>
        <taxon>Dothideomycetes</taxon>
        <taxon>Pleosporomycetidae</taxon>
        <taxon>Pleosporales</taxon>
        <taxon>Massarineae</taxon>
        <taxon>Massarinaceae</taxon>
        <taxon>Byssothecium</taxon>
    </lineage>
</organism>
<dbReference type="Proteomes" id="UP000800035">
    <property type="component" value="Unassembled WGS sequence"/>
</dbReference>